<dbReference type="RefSeq" id="XP_067512955.1">
    <property type="nucleotide sequence ID" value="XM_067656854.1"/>
</dbReference>
<accession>I1BMX9</accession>
<keyword evidence="2" id="KW-1185">Reference proteome</keyword>
<evidence type="ECO:0000313" key="2">
    <source>
        <dbReference type="Proteomes" id="UP000009138"/>
    </source>
</evidence>
<dbReference type="EMBL" id="CH476733">
    <property type="protein sequence ID" value="EIE77559.1"/>
    <property type="molecule type" value="Genomic_DNA"/>
</dbReference>
<protein>
    <submittedName>
        <fullName evidence="1">Uncharacterized protein</fullName>
    </submittedName>
</protein>
<dbReference type="VEuPathDB" id="FungiDB:RO3G_02263"/>
<dbReference type="GeneID" id="93609235"/>
<reference evidence="1 2" key="1">
    <citation type="journal article" date="2009" name="PLoS Genet.">
        <title>Genomic analysis of the basal lineage fungus Rhizopus oryzae reveals a whole-genome duplication.</title>
        <authorList>
            <person name="Ma L.-J."/>
            <person name="Ibrahim A.S."/>
            <person name="Skory C."/>
            <person name="Grabherr M.G."/>
            <person name="Burger G."/>
            <person name="Butler M."/>
            <person name="Elias M."/>
            <person name="Idnurm A."/>
            <person name="Lang B.F."/>
            <person name="Sone T."/>
            <person name="Abe A."/>
            <person name="Calvo S.E."/>
            <person name="Corrochano L.M."/>
            <person name="Engels R."/>
            <person name="Fu J."/>
            <person name="Hansberg W."/>
            <person name="Kim J.-M."/>
            <person name="Kodira C.D."/>
            <person name="Koehrsen M.J."/>
            <person name="Liu B."/>
            <person name="Miranda-Saavedra D."/>
            <person name="O'Leary S."/>
            <person name="Ortiz-Castellanos L."/>
            <person name="Poulter R."/>
            <person name="Rodriguez-Romero J."/>
            <person name="Ruiz-Herrera J."/>
            <person name="Shen Y.-Q."/>
            <person name="Zeng Q."/>
            <person name="Galagan J."/>
            <person name="Birren B.W."/>
            <person name="Cuomo C.A."/>
            <person name="Wickes B.L."/>
        </authorList>
    </citation>
    <scope>NUCLEOTIDE SEQUENCE [LARGE SCALE GENOMIC DNA]</scope>
    <source>
        <strain evidence="2">RA 99-880 / ATCC MYA-4621 / FGSC 9543 / NRRL 43880</strain>
    </source>
</reference>
<name>I1BMX9_RHIO9</name>
<evidence type="ECO:0000313" key="1">
    <source>
        <dbReference type="EMBL" id="EIE77559.1"/>
    </source>
</evidence>
<proteinExistence type="predicted"/>
<gene>
    <name evidence="1" type="ORF">RO3G_02263</name>
</gene>
<dbReference type="AlphaFoldDB" id="I1BMX9"/>
<sequence length="169" mass="19369">MIHMSSAALKPQEISRLRFRGTIQMNGVGVTSLEKRQARKHRYVGLHNAFVESAPNITCLNAQQHGEITGCCATIDPKRRVPLYYVHENSTDDTSRTNRTMVTELLQRHYTETTANHLTMHLLHRKLKLSKYMRRQKASEDMVAYVGLVIILNVFFKNSNKLSIASKFP</sequence>
<organism evidence="1 2">
    <name type="scientific">Rhizopus delemar (strain RA 99-880 / ATCC MYA-4621 / FGSC 9543 / NRRL 43880)</name>
    <name type="common">Mucormycosis agent</name>
    <name type="synonym">Rhizopus arrhizus var. delemar</name>
    <dbReference type="NCBI Taxonomy" id="246409"/>
    <lineage>
        <taxon>Eukaryota</taxon>
        <taxon>Fungi</taxon>
        <taxon>Fungi incertae sedis</taxon>
        <taxon>Mucoromycota</taxon>
        <taxon>Mucoromycotina</taxon>
        <taxon>Mucoromycetes</taxon>
        <taxon>Mucorales</taxon>
        <taxon>Mucorineae</taxon>
        <taxon>Rhizopodaceae</taxon>
        <taxon>Rhizopus</taxon>
    </lineage>
</organism>
<dbReference type="InParanoid" id="I1BMX9"/>
<dbReference type="Proteomes" id="UP000009138">
    <property type="component" value="Unassembled WGS sequence"/>
</dbReference>